<dbReference type="OMA" id="QTTRFYS"/>
<accession>A0A087TJF0</accession>
<reference evidence="1 2" key="1">
    <citation type="submission" date="2013-11" db="EMBL/GenBank/DDBJ databases">
        <title>Genome sequencing of Stegodyphus mimosarum.</title>
        <authorList>
            <person name="Bechsgaard J."/>
        </authorList>
    </citation>
    <scope>NUCLEOTIDE SEQUENCE [LARGE SCALE GENOMIC DNA]</scope>
</reference>
<proteinExistence type="predicted"/>
<gene>
    <name evidence="1" type="ORF">X975_05542</name>
</gene>
<sequence length="63" mass="7300">MVWGAISFHSRTPLVVICRNLTAQRYIDEVLRPVVLPFMSRHSGLTFQQDNAHPQTTRFYSLP</sequence>
<dbReference type="Gene3D" id="3.30.420.10">
    <property type="entry name" value="Ribonuclease H-like superfamily/Ribonuclease H"/>
    <property type="match status" value="1"/>
</dbReference>
<name>A0A087TJF0_STEMI</name>
<dbReference type="InterPro" id="IPR036397">
    <property type="entry name" value="RNaseH_sf"/>
</dbReference>
<dbReference type="OrthoDB" id="6425807at2759"/>
<evidence type="ECO:0008006" key="3">
    <source>
        <dbReference type="Google" id="ProtNLM"/>
    </source>
</evidence>
<organism evidence="1 2">
    <name type="scientific">Stegodyphus mimosarum</name>
    <name type="common">African social velvet spider</name>
    <dbReference type="NCBI Taxonomy" id="407821"/>
    <lineage>
        <taxon>Eukaryota</taxon>
        <taxon>Metazoa</taxon>
        <taxon>Ecdysozoa</taxon>
        <taxon>Arthropoda</taxon>
        <taxon>Chelicerata</taxon>
        <taxon>Arachnida</taxon>
        <taxon>Araneae</taxon>
        <taxon>Araneomorphae</taxon>
        <taxon>Entelegynae</taxon>
        <taxon>Eresoidea</taxon>
        <taxon>Eresidae</taxon>
        <taxon>Stegodyphus</taxon>
    </lineage>
</organism>
<evidence type="ECO:0000313" key="1">
    <source>
        <dbReference type="EMBL" id="KFM65239.1"/>
    </source>
</evidence>
<dbReference type="GO" id="GO:0003676">
    <property type="term" value="F:nucleic acid binding"/>
    <property type="evidence" value="ECO:0007669"/>
    <property type="project" value="InterPro"/>
</dbReference>
<dbReference type="EMBL" id="KK115493">
    <property type="protein sequence ID" value="KFM65239.1"/>
    <property type="molecule type" value="Genomic_DNA"/>
</dbReference>
<dbReference type="Proteomes" id="UP000054359">
    <property type="component" value="Unassembled WGS sequence"/>
</dbReference>
<protein>
    <recommendedName>
        <fullName evidence="3">Transposable element Tcb1 transposase</fullName>
    </recommendedName>
</protein>
<evidence type="ECO:0000313" key="2">
    <source>
        <dbReference type="Proteomes" id="UP000054359"/>
    </source>
</evidence>
<feature type="non-terminal residue" evidence="1">
    <location>
        <position position="63"/>
    </location>
</feature>
<dbReference type="AlphaFoldDB" id="A0A087TJF0"/>
<keyword evidence="2" id="KW-1185">Reference proteome</keyword>